<dbReference type="PROSITE" id="PS01227">
    <property type="entry name" value="UPF0012"/>
    <property type="match status" value="1"/>
</dbReference>
<evidence type="ECO:0000259" key="3">
    <source>
        <dbReference type="PROSITE" id="PS50263"/>
    </source>
</evidence>
<dbReference type="Proteomes" id="UP000243799">
    <property type="component" value="Unassembled WGS sequence"/>
</dbReference>
<gene>
    <name evidence="4" type="ORF">SAMN05216266_11987</name>
</gene>
<dbReference type="InterPro" id="IPR001110">
    <property type="entry name" value="UPF0012_CS"/>
</dbReference>
<dbReference type="Gene3D" id="3.60.110.10">
    <property type="entry name" value="Carbon-nitrogen hydrolase"/>
    <property type="match status" value="1"/>
</dbReference>
<evidence type="ECO:0000256" key="2">
    <source>
        <dbReference type="ARBA" id="ARBA00022801"/>
    </source>
</evidence>
<sequence length="288" mass="30860">MTRIVCAQLAPRLGDLAGNQALTVAAVRRAADGGARVVVLPELATSGYVFETSEQARRVAVTPEHPLFARWASAARGAVVVGGFCELGADGHLYNSAAVVDRTGVLAVYRKTHLWDREKTVFTPGRDQPPVVRTQAGRIGVLICYDLEFPEMPRSMVLRGADLIAAPVNWPLVPRPAGERAPEIVLAMAAARANRVFVACCDRSGVERGVRWTEGTAVISHEGWVLGEPDADGVAAADIDLELARDKSLTAHADLLADRRPEMYSALTSATVHTGTVPHACAWSPRSR</sequence>
<dbReference type="OrthoDB" id="4008466at2"/>
<dbReference type="SUPFAM" id="SSF56317">
    <property type="entry name" value="Carbon-nitrogen hydrolase"/>
    <property type="match status" value="1"/>
</dbReference>
<dbReference type="PANTHER" id="PTHR43674:SF2">
    <property type="entry name" value="BETA-UREIDOPROPIONASE"/>
    <property type="match status" value="1"/>
</dbReference>
<accession>A0A1I1C529</accession>
<organism evidence="4 5">
    <name type="scientific">Amycolatopsis marina</name>
    <dbReference type="NCBI Taxonomy" id="490629"/>
    <lineage>
        <taxon>Bacteria</taxon>
        <taxon>Bacillati</taxon>
        <taxon>Actinomycetota</taxon>
        <taxon>Actinomycetes</taxon>
        <taxon>Pseudonocardiales</taxon>
        <taxon>Pseudonocardiaceae</taxon>
        <taxon>Amycolatopsis</taxon>
    </lineage>
</organism>
<reference evidence="5" key="1">
    <citation type="submission" date="2016-10" db="EMBL/GenBank/DDBJ databases">
        <authorList>
            <person name="Varghese N."/>
            <person name="Submissions S."/>
        </authorList>
    </citation>
    <scope>NUCLEOTIDE SEQUENCE [LARGE SCALE GENOMIC DNA]</scope>
    <source>
        <strain evidence="5">CGMCC 4.3568</strain>
    </source>
</reference>
<protein>
    <submittedName>
        <fullName evidence="4">Predicted amidohydrolase</fullName>
    </submittedName>
</protein>
<dbReference type="Pfam" id="PF00795">
    <property type="entry name" value="CN_hydrolase"/>
    <property type="match status" value="1"/>
</dbReference>
<dbReference type="InterPro" id="IPR036526">
    <property type="entry name" value="C-N_Hydrolase_sf"/>
</dbReference>
<evidence type="ECO:0000256" key="1">
    <source>
        <dbReference type="ARBA" id="ARBA00010613"/>
    </source>
</evidence>
<dbReference type="AlphaFoldDB" id="A0A1I1C529"/>
<evidence type="ECO:0000313" key="5">
    <source>
        <dbReference type="Proteomes" id="UP000243799"/>
    </source>
</evidence>
<dbReference type="EMBL" id="FOKG01000019">
    <property type="protein sequence ID" value="SFB56018.1"/>
    <property type="molecule type" value="Genomic_DNA"/>
</dbReference>
<evidence type="ECO:0000313" key="4">
    <source>
        <dbReference type="EMBL" id="SFB56018.1"/>
    </source>
</evidence>
<dbReference type="InterPro" id="IPR050345">
    <property type="entry name" value="Aliph_Amidase/BUP"/>
</dbReference>
<dbReference type="STRING" id="490629.SAMN05216266_11987"/>
<proteinExistence type="inferred from homology"/>
<dbReference type="PANTHER" id="PTHR43674">
    <property type="entry name" value="NITRILASE C965.09-RELATED"/>
    <property type="match status" value="1"/>
</dbReference>
<dbReference type="RefSeq" id="WP_091676682.1">
    <property type="nucleotide sequence ID" value="NZ_FOKG01000019.1"/>
</dbReference>
<name>A0A1I1C529_9PSEU</name>
<comment type="similarity">
    <text evidence="1">Belongs to the carbon-nitrogen hydrolase superfamily. NIT1/NIT2 family.</text>
</comment>
<dbReference type="GO" id="GO:0050126">
    <property type="term" value="F:N-carbamoylputrescine amidase activity"/>
    <property type="evidence" value="ECO:0007669"/>
    <property type="project" value="TreeGrafter"/>
</dbReference>
<keyword evidence="5" id="KW-1185">Reference proteome</keyword>
<dbReference type="PROSITE" id="PS50263">
    <property type="entry name" value="CN_HYDROLASE"/>
    <property type="match status" value="1"/>
</dbReference>
<keyword evidence="2 4" id="KW-0378">Hydrolase</keyword>
<dbReference type="GO" id="GO:0033388">
    <property type="term" value="P:putrescine biosynthetic process from arginine"/>
    <property type="evidence" value="ECO:0007669"/>
    <property type="project" value="TreeGrafter"/>
</dbReference>
<feature type="domain" description="CN hydrolase" evidence="3">
    <location>
        <begin position="2"/>
        <end position="241"/>
    </location>
</feature>
<dbReference type="InterPro" id="IPR003010">
    <property type="entry name" value="C-N_Hydrolase"/>
</dbReference>